<proteinExistence type="predicted"/>
<organism evidence="1 2">
    <name type="scientific">Psychrobacillus faecigallinarum</name>
    <dbReference type="NCBI Taxonomy" id="2762235"/>
    <lineage>
        <taxon>Bacteria</taxon>
        <taxon>Bacillati</taxon>
        <taxon>Bacillota</taxon>
        <taxon>Bacilli</taxon>
        <taxon>Bacillales</taxon>
        <taxon>Bacillaceae</taxon>
        <taxon>Psychrobacillus</taxon>
    </lineage>
</organism>
<gene>
    <name evidence="1" type="ORF">H9650_11530</name>
</gene>
<evidence type="ECO:0000313" key="1">
    <source>
        <dbReference type="EMBL" id="MBD7944747.1"/>
    </source>
</evidence>
<name>A0ABR8RAB9_9BACI</name>
<sequence length="105" mass="12642">MIPQTANESSVIKTLFEMSGITKEKIEQHLEEIVKETARPKLLFIDLEQLKEIIPFERDFLEKQILCDPRVRRFQRKRGAHSKRIWLYEPTIQAIQEIIMNEWDF</sequence>
<dbReference type="RefSeq" id="WP_191697280.1">
    <property type="nucleotide sequence ID" value="NZ_JACSQO010000005.1"/>
</dbReference>
<keyword evidence="2" id="KW-1185">Reference proteome</keyword>
<accession>A0ABR8RAB9</accession>
<protein>
    <submittedName>
        <fullName evidence="1">Uncharacterized protein</fullName>
    </submittedName>
</protein>
<evidence type="ECO:0000313" key="2">
    <source>
        <dbReference type="Proteomes" id="UP000640786"/>
    </source>
</evidence>
<dbReference type="EMBL" id="JACSQO010000005">
    <property type="protein sequence ID" value="MBD7944747.1"/>
    <property type="molecule type" value="Genomic_DNA"/>
</dbReference>
<comment type="caution">
    <text evidence="1">The sequence shown here is derived from an EMBL/GenBank/DDBJ whole genome shotgun (WGS) entry which is preliminary data.</text>
</comment>
<dbReference type="Proteomes" id="UP000640786">
    <property type="component" value="Unassembled WGS sequence"/>
</dbReference>
<reference evidence="1 2" key="1">
    <citation type="submission" date="2020-08" db="EMBL/GenBank/DDBJ databases">
        <title>A Genomic Blueprint of the Chicken Gut Microbiome.</title>
        <authorList>
            <person name="Gilroy R."/>
            <person name="Ravi A."/>
            <person name="Getino M."/>
            <person name="Pursley I."/>
            <person name="Horton D.L."/>
            <person name="Alikhan N.-F."/>
            <person name="Baker D."/>
            <person name="Gharbi K."/>
            <person name="Hall N."/>
            <person name="Watson M."/>
            <person name="Adriaenssens E.M."/>
            <person name="Foster-Nyarko E."/>
            <person name="Jarju S."/>
            <person name="Secka A."/>
            <person name="Antonio M."/>
            <person name="Oren A."/>
            <person name="Chaudhuri R."/>
            <person name="La Ragione R.M."/>
            <person name="Hildebrand F."/>
            <person name="Pallen M.J."/>
        </authorList>
    </citation>
    <scope>NUCLEOTIDE SEQUENCE [LARGE SCALE GENOMIC DNA]</scope>
    <source>
        <strain evidence="1 2">Sa2BUA9</strain>
    </source>
</reference>